<keyword evidence="8" id="KW-0256">Endoplasmic reticulum</keyword>
<reference evidence="15" key="1">
    <citation type="submission" date="2022-11" db="UniProtKB">
        <authorList>
            <consortium name="WormBaseParasite"/>
        </authorList>
    </citation>
    <scope>IDENTIFICATION</scope>
</reference>
<dbReference type="AlphaFoldDB" id="A0A915DR85"/>
<accession>A0A915DR85</accession>
<dbReference type="SUPFAM" id="SSF64005">
    <property type="entry name" value="Undecaprenyl diphosphate synthase"/>
    <property type="match status" value="1"/>
</dbReference>
<dbReference type="EC" id="2.5.1.87" evidence="5"/>
<evidence type="ECO:0000313" key="14">
    <source>
        <dbReference type="Proteomes" id="UP000887574"/>
    </source>
</evidence>
<name>A0A915DR85_9BILA</name>
<comment type="similarity">
    <text evidence="4">Belongs to the UPP synthase family.</text>
</comment>
<evidence type="ECO:0000256" key="10">
    <source>
        <dbReference type="ARBA" id="ARBA00022989"/>
    </source>
</evidence>
<feature type="transmembrane region" description="Helical" evidence="13">
    <location>
        <begin position="59"/>
        <end position="81"/>
    </location>
</feature>
<keyword evidence="7 13" id="KW-0812">Transmembrane</keyword>
<evidence type="ECO:0000256" key="12">
    <source>
        <dbReference type="ARBA" id="ARBA00047353"/>
    </source>
</evidence>
<dbReference type="WBParaSite" id="jg22672.2">
    <property type="protein sequence ID" value="jg22672.2"/>
    <property type="gene ID" value="jg22672"/>
</dbReference>
<dbReference type="InterPro" id="IPR038887">
    <property type="entry name" value="Nus1/NgBR"/>
</dbReference>
<dbReference type="Gene3D" id="3.40.1180.10">
    <property type="entry name" value="Decaprenyl diphosphate synthase-like"/>
    <property type="match status" value="1"/>
</dbReference>
<dbReference type="GO" id="GO:0045547">
    <property type="term" value="F:ditrans,polycis-polyprenyl diphosphate synthase [(2E,6E)-farnesyl diphosphate specific] activity"/>
    <property type="evidence" value="ECO:0007669"/>
    <property type="project" value="UniProtKB-EC"/>
</dbReference>
<dbReference type="Proteomes" id="UP000887574">
    <property type="component" value="Unplaced"/>
</dbReference>
<evidence type="ECO:0000256" key="7">
    <source>
        <dbReference type="ARBA" id="ARBA00022692"/>
    </source>
</evidence>
<dbReference type="InterPro" id="IPR036424">
    <property type="entry name" value="UPP_synth-like_sf"/>
</dbReference>
<comment type="pathway">
    <text evidence="3">Protein modification; protein glycosylation.</text>
</comment>
<protein>
    <recommendedName>
        <fullName evidence="5">ditrans,polycis-polyprenyl diphosphate synthase [(2E,6E)-farnesyldiphosphate specific]</fullName>
        <ecNumber evidence="5">2.5.1.87</ecNumber>
    </recommendedName>
</protein>
<comment type="catalytic activity">
    <reaction evidence="12">
        <text>n isopentenyl diphosphate + (2E,6E)-farnesyl diphosphate = a di-trans,poly-cis-polyprenyl diphosphate + n diphosphate</text>
        <dbReference type="Rhea" id="RHEA:53008"/>
        <dbReference type="Rhea" id="RHEA-COMP:19494"/>
        <dbReference type="ChEBI" id="CHEBI:33019"/>
        <dbReference type="ChEBI" id="CHEBI:128769"/>
        <dbReference type="ChEBI" id="CHEBI:136960"/>
        <dbReference type="ChEBI" id="CHEBI:175763"/>
        <dbReference type="EC" id="2.5.1.87"/>
    </reaction>
</comment>
<evidence type="ECO:0000313" key="15">
    <source>
        <dbReference type="WBParaSite" id="jg22672.2"/>
    </source>
</evidence>
<dbReference type="GO" id="GO:0005789">
    <property type="term" value="C:endoplasmic reticulum membrane"/>
    <property type="evidence" value="ECO:0007669"/>
    <property type="project" value="UniProtKB-SubCell"/>
</dbReference>
<evidence type="ECO:0000256" key="1">
    <source>
        <dbReference type="ARBA" id="ARBA00001946"/>
    </source>
</evidence>
<evidence type="ECO:0000256" key="5">
    <source>
        <dbReference type="ARBA" id="ARBA00012596"/>
    </source>
</evidence>
<evidence type="ECO:0000256" key="8">
    <source>
        <dbReference type="ARBA" id="ARBA00022824"/>
    </source>
</evidence>
<dbReference type="PANTHER" id="PTHR21528:SF0">
    <property type="entry name" value="DEHYDRODOLICHYL DIPHOSPHATE SYNTHASE COMPLEX SUBUNIT NUS1"/>
    <property type="match status" value="1"/>
</dbReference>
<organism evidence="14 15">
    <name type="scientific">Ditylenchus dipsaci</name>
    <dbReference type="NCBI Taxonomy" id="166011"/>
    <lineage>
        <taxon>Eukaryota</taxon>
        <taxon>Metazoa</taxon>
        <taxon>Ecdysozoa</taxon>
        <taxon>Nematoda</taxon>
        <taxon>Chromadorea</taxon>
        <taxon>Rhabditida</taxon>
        <taxon>Tylenchina</taxon>
        <taxon>Tylenchomorpha</taxon>
        <taxon>Sphaerularioidea</taxon>
        <taxon>Anguinidae</taxon>
        <taxon>Anguininae</taxon>
        <taxon>Ditylenchus</taxon>
    </lineage>
</organism>
<evidence type="ECO:0000256" key="9">
    <source>
        <dbReference type="ARBA" id="ARBA00022842"/>
    </source>
</evidence>
<keyword evidence="9" id="KW-0460">Magnesium</keyword>
<proteinExistence type="inferred from homology"/>
<keyword evidence="11 13" id="KW-0472">Membrane</keyword>
<evidence type="ECO:0000256" key="3">
    <source>
        <dbReference type="ARBA" id="ARBA00004922"/>
    </source>
</evidence>
<keyword evidence="14" id="KW-1185">Reference proteome</keyword>
<evidence type="ECO:0000256" key="13">
    <source>
        <dbReference type="SAM" id="Phobius"/>
    </source>
</evidence>
<feature type="transmembrane region" description="Helical" evidence="13">
    <location>
        <begin position="35"/>
        <end position="53"/>
    </location>
</feature>
<evidence type="ECO:0000256" key="11">
    <source>
        <dbReference type="ARBA" id="ARBA00023136"/>
    </source>
</evidence>
<keyword evidence="10 13" id="KW-1133">Transmembrane helix</keyword>
<sequence length="310" mass="35348">MILFSYRQTRLLLFNQTVNKKFHLFQLLYSRCANIHPYSLIFCLFYIVSLVGMPDETMAVTLLRTTLAYCLQFILGIVLLLHNQLKFGLIGGLKDVCSCYLSDNSKIRNKNSQLKVETVPRHIAVVFVEQSLIDYNCITDMISHSLDAGLECITFYDPWTWSSKMAIDGRILLESDKYDRSIISHKQLRVIVLGSFHGKQGLVRACKKLCRSSEVVTPAEITEALKQDSILEPDLLVKLGADHWSLAGYPAFSLRVTELVGVRRFQSSGCIKKGEFHAVLQQFNGRDRRIGRRPDLLLWRVLAFALNIIT</sequence>
<dbReference type="GO" id="GO:1904423">
    <property type="term" value="C:dehydrodolichyl diphosphate synthase complex"/>
    <property type="evidence" value="ECO:0007669"/>
    <property type="project" value="InterPro"/>
</dbReference>
<dbReference type="PANTHER" id="PTHR21528">
    <property type="entry name" value="DEHYDRODOLICHYL DIPHOSPHATE SYNTHASE COMPLEX SUBUNIT NUS1"/>
    <property type="match status" value="1"/>
</dbReference>
<evidence type="ECO:0000256" key="4">
    <source>
        <dbReference type="ARBA" id="ARBA00005432"/>
    </source>
</evidence>
<comment type="cofactor">
    <cofactor evidence="1">
        <name>Mg(2+)</name>
        <dbReference type="ChEBI" id="CHEBI:18420"/>
    </cofactor>
</comment>
<keyword evidence="6" id="KW-0808">Transferase</keyword>
<evidence type="ECO:0000256" key="6">
    <source>
        <dbReference type="ARBA" id="ARBA00022679"/>
    </source>
</evidence>
<evidence type="ECO:0000256" key="2">
    <source>
        <dbReference type="ARBA" id="ARBA00004586"/>
    </source>
</evidence>
<comment type="subcellular location">
    <subcellularLocation>
        <location evidence="2">Endoplasmic reticulum membrane</location>
    </subcellularLocation>
</comment>